<keyword evidence="2" id="KW-0489">Methyltransferase</keyword>
<dbReference type="SUPFAM" id="SSF53335">
    <property type="entry name" value="S-adenosyl-L-methionine-dependent methyltransferases"/>
    <property type="match status" value="1"/>
</dbReference>
<dbReference type="Gene3D" id="3.40.50.150">
    <property type="entry name" value="Vaccinia Virus protein VP39"/>
    <property type="match status" value="1"/>
</dbReference>
<evidence type="ECO:0000259" key="1">
    <source>
        <dbReference type="Pfam" id="PF13649"/>
    </source>
</evidence>
<dbReference type="Gene3D" id="2.20.25.110">
    <property type="entry name" value="S-adenosyl-L-methionine-dependent methyltransferases"/>
    <property type="match status" value="1"/>
</dbReference>
<dbReference type="Pfam" id="PF13649">
    <property type="entry name" value="Methyltransf_25"/>
    <property type="match status" value="1"/>
</dbReference>
<reference evidence="2" key="1">
    <citation type="submission" date="2021-11" db="EMBL/GenBank/DDBJ databases">
        <title>Description of a new species Pelosinus isolated from the bottom sediments of Lake Baikal.</title>
        <authorList>
            <person name="Zakharyuk A."/>
        </authorList>
    </citation>
    <scope>NUCLEOTIDE SEQUENCE</scope>
    <source>
        <strain evidence="2">Bkl1</strain>
    </source>
</reference>
<protein>
    <submittedName>
        <fullName evidence="2">Class I SAM-dependent methyltransferase</fullName>
    </submittedName>
</protein>
<dbReference type="Proteomes" id="UP001165492">
    <property type="component" value="Unassembled WGS sequence"/>
</dbReference>
<dbReference type="InterPro" id="IPR029063">
    <property type="entry name" value="SAM-dependent_MTases_sf"/>
</dbReference>
<sequence>MDASVLNFYDTLAEDYDLLFINWRESVISQGKILDTVITQELRKKTVSILDCSCGIGTQAIGLANCGHTMAAFDLSPLAIERAKKEAKMLGVSIDFKVDDFCKMENVKDCFDAALSCDNAVPHLLHDDDLHLMLANMWRVLNPGGLLLLSIRDYDQIRKNRPKATEPRFLDGNRITFQIWEWEKAGNVYEVNQFIMKCIEGQWLTTCAKTKYRALLRHELTTSLAKAGFSGVKWLMPEQSEYYQPIVLARKFL</sequence>
<evidence type="ECO:0000313" key="2">
    <source>
        <dbReference type="EMBL" id="MCC5468334.1"/>
    </source>
</evidence>
<dbReference type="GO" id="GO:0032259">
    <property type="term" value="P:methylation"/>
    <property type="evidence" value="ECO:0007669"/>
    <property type="project" value="UniProtKB-KW"/>
</dbReference>
<dbReference type="InterPro" id="IPR041698">
    <property type="entry name" value="Methyltransf_25"/>
</dbReference>
<feature type="domain" description="Methyltransferase" evidence="1">
    <location>
        <begin position="49"/>
        <end position="145"/>
    </location>
</feature>
<accession>A0ABS8HYU2</accession>
<proteinExistence type="predicted"/>
<dbReference type="CDD" id="cd02440">
    <property type="entry name" value="AdoMet_MTases"/>
    <property type="match status" value="1"/>
</dbReference>
<name>A0ABS8HYU2_9FIRM</name>
<dbReference type="RefSeq" id="WP_229537197.1">
    <property type="nucleotide sequence ID" value="NZ_JAJHJB010000059.1"/>
</dbReference>
<keyword evidence="2" id="KW-0808">Transferase</keyword>
<keyword evidence="3" id="KW-1185">Reference proteome</keyword>
<comment type="caution">
    <text evidence="2">The sequence shown here is derived from an EMBL/GenBank/DDBJ whole genome shotgun (WGS) entry which is preliminary data.</text>
</comment>
<dbReference type="EMBL" id="JAJHJB010000059">
    <property type="protein sequence ID" value="MCC5468334.1"/>
    <property type="molecule type" value="Genomic_DNA"/>
</dbReference>
<gene>
    <name evidence="2" type="ORF">LMF89_23650</name>
</gene>
<evidence type="ECO:0000313" key="3">
    <source>
        <dbReference type="Proteomes" id="UP001165492"/>
    </source>
</evidence>
<dbReference type="GO" id="GO:0008168">
    <property type="term" value="F:methyltransferase activity"/>
    <property type="evidence" value="ECO:0007669"/>
    <property type="project" value="UniProtKB-KW"/>
</dbReference>
<organism evidence="2 3">
    <name type="scientific">Pelosinus baikalensis</name>
    <dbReference type="NCBI Taxonomy" id="2892015"/>
    <lineage>
        <taxon>Bacteria</taxon>
        <taxon>Bacillati</taxon>
        <taxon>Bacillota</taxon>
        <taxon>Negativicutes</taxon>
        <taxon>Selenomonadales</taxon>
        <taxon>Sporomusaceae</taxon>
        <taxon>Pelosinus</taxon>
    </lineage>
</organism>